<evidence type="ECO:0000256" key="1">
    <source>
        <dbReference type="SAM" id="MobiDB-lite"/>
    </source>
</evidence>
<sequence>MAFRNSIDVGAGAGAGTGNDIIVSSGACTWVGGEVGGAGFDDVGTLTEEGSKAGDGESIKVVRLMLMNLEKKFSPASSISSKAEVSFAKPSSSLTW</sequence>
<evidence type="ECO:0000313" key="2">
    <source>
        <dbReference type="EMBL" id="SPD23670.1"/>
    </source>
</evidence>
<organism evidence="2">
    <name type="scientific">Fagus sylvatica</name>
    <name type="common">Beechnut</name>
    <dbReference type="NCBI Taxonomy" id="28930"/>
    <lineage>
        <taxon>Eukaryota</taxon>
        <taxon>Viridiplantae</taxon>
        <taxon>Streptophyta</taxon>
        <taxon>Embryophyta</taxon>
        <taxon>Tracheophyta</taxon>
        <taxon>Spermatophyta</taxon>
        <taxon>Magnoliopsida</taxon>
        <taxon>eudicotyledons</taxon>
        <taxon>Gunneridae</taxon>
        <taxon>Pentapetalae</taxon>
        <taxon>rosids</taxon>
        <taxon>fabids</taxon>
        <taxon>Fagales</taxon>
        <taxon>Fagaceae</taxon>
        <taxon>Fagus</taxon>
    </lineage>
</organism>
<feature type="region of interest" description="Disordered" evidence="1">
    <location>
        <begin position="76"/>
        <end position="96"/>
    </location>
</feature>
<gene>
    <name evidence="2" type="ORF">FSB_LOCUS51552</name>
</gene>
<reference evidence="2" key="1">
    <citation type="submission" date="2018-02" db="EMBL/GenBank/DDBJ databases">
        <authorList>
            <person name="Cohen D.B."/>
            <person name="Kent A.D."/>
        </authorList>
    </citation>
    <scope>NUCLEOTIDE SEQUENCE</scope>
</reference>
<name>A0A2N9IHT6_FAGSY</name>
<protein>
    <submittedName>
        <fullName evidence="2">Uncharacterized protein</fullName>
    </submittedName>
</protein>
<dbReference type="AlphaFoldDB" id="A0A2N9IHT6"/>
<accession>A0A2N9IHT6</accession>
<proteinExistence type="predicted"/>
<dbReference type="EMBL" id="OIVN01005702">
    <property type="protein sequence ID" value="SPD23670.1"/>
    <property type="molecule type" value="Genomic_DNA"/>
</dbReference>